<name>A0A369QRM5_9BACT</name>
<reference evidence="1 2" key="1">
    <citation type="submission" date="2018-04" db="EMBL/GenBank/DDBJ databases">
        <title>Adhaeribacter sp. HMF7616 genome sequencing and assembly.</title>
        <authorList>
            <person name="Kang H."/>
            <person name="Kang J."/>
            <person name="Cha I."/>
            <person name="Kim H."/>
            <person name="Joh K."/>
        </authorList>
    </citation>
    <scope>NUCLEOTIDE SEQUENCE [LARGE SCALE GENOMIC DNA]</scope>
    <source>
        <strain evidence="1 2">HMF7616</strain>
    </source>
</reference>
<sequence>MNSFEHLIGKIITKIQRIDFQSDYEFYSLYAIILSLESQIDKLVLAATNDGNAIGIKLTTEFSIETDFGLDFSEYVLNGLKAADELNQFVNQKIKNIRIAEFLEPVIEGNGFLIKQGMIAGVEVKTEKHKLLFKNIYGGWLDIDNDLAQLPNPERWRWK</sequence>
<evidence type="ECO:0000313" key="1">
    <source>
        <dbReference type="EMBL" id="RDC65966.1"/>
    </source>
</evidence>
<dbReference type="EMBL" id="QASA01000001">
    <property type="protein sequence ID" value="RDC65966.1"/>
    <property type="molecule type" value="Genomic_DNA"/>
</dbReference>
<proteinExistence type="predicted"/>
<organism evidence="1 2">
    <name type="scientific">Adhaeribacter pallidiroseus</name>
    <dbReference type="NCBI Taxonomy" id="2072847"/>
    <lineage>
        <taxon>Bacteria</taxon>
        <taxon>Pseudomonadati</taxon>
        <taxon>Bacteroidota</taxon>
        <taxon>Cytophagia</taxon>
        <taxon>Cytophagales</taxon>
        <taxon>Hymenobacteraceae</taxon>
        <taxon>Adhaeribacter</taxon>
    </lineage>
</organism>
<dbReference type="RefSeq" id="WP_115374896.1">
    <property type="nucleotide sequence ID" value="NZ_QASA01000001.1"/>
</dbReference>
<keyword evidence="2" id="KW-1185">Reference proteome</keyword>
<comment type="caution">
    <text evidence="1">The sequence shown here is derived from an EMBL/GenBank/DDBJ whole genome shotgun (WGS) entry which is preliminary data.</text>
</comment>
<evidence type="ECO:0000313" key="2">
    <source>
        <dbReference type="Proteomes" id="UP000253919"/>
    </source>
</evidence>
<gene>
    <name evidence="1" type="ORF">AHMF7616_04597</name>
</gene>
<protein>
    <submittedName>
        <fullName evidence="1">Uncharacterized protein</fullName>
    </submittedName>
</protein>
<dbReference type="Proteomes" id="UP000253919">
    <property type="component" value="Unassembled WGS sequence"/>
</dbReference>
<accession>A0A369QRM5</accession>
<dbReference type="AlphaFoldDB" id="A0A369QRM5"/>